<dbReference type="GO" id="GO:0016887">
    <property type="term" value="F:ATP hydrolysis activity"/>
    <property type="evidence" value="ECO:0007669"/>
    <property type="project" value="InterPro"/>
</dbReference>
<dbReference type="SUPFAM" id="SSF52540">
    <property type="entry name" value="P-loop containing nucleoside triphosphate hydrolases"/>
    <property type="match status" value="1"/>
</dbReference>
<evidence type="ECO:0000313" key="3">
    <source>
        <dbReference type="Proteomes" id="UP000485058"/>
    </source>
</evidence>
<dbReference type="InterPro" id="IPR003959">
    <property type="entry name" value="ATPase_AAA_core"/>
</dbReference>
<dbReference type="Pfam" id="PF00004">
    <property type="entry name" value="AAA"/>
    <property type="match status" value="1"/>
</dbReference>
<organism evidence="2 3">
    <name type="scientific">Haematococcus lacustris</name>
    <name type="common">Green alga</name>
    <name type="synonym">Haematococcus pluvialis</name>
    <dbReference type="NCBI Taxonomy" id="44745"/>
    <lineage>
        <taxon>Eukaryota</taxon>
        <taxon>Viridiplantae</taxon>
        <taxon>Chlorophyta</taxon>
        <taxon>core chlorophytes</taxon>
        <taxon>Chlorophyceae</taxon>
        <taxon>CS clade</taxon>
        <taxon>Chlamydomonadales</taxon>
        <taxon>Haematococcaceae</taxon>
        <taxon>Haematococcus</taxon>
    </lineage>
</organism>
<dbReference type="EMBL" id="BLLF01000880">
    <property type="protein sequence ID" value="GFH15661.1"/>
    <property type="molecule type" value="Genomic_DNA"/>
</dbReference>
<feature type="domain" description="ATPase AAA-type core" evidence="1">
    <location>
        <begin position="23"/>
        <end position="109"/>
    </location>
</feature>
<dbReference type="AlphaFoldDB" id="A0A699Z0X8"/>
<comment type="caution">
    <text evidence="2">The sequence shown here is derived from an EMBL/GenBank/DDBJ whole genome shotgun (WGS) entry which is preliminary data.</text>
</comment>
<dbReference type="Proteomes" id="UP000485058">
    <property type="component" value="Unassembled WGS sequence"/>
</dbReference>
<sequence>MWMQAAALLADCQQYLDSEAWYAHHGSGKTSLVTALAGSLAMDIYVVTLSSPAMTDETLRQLLNTAGEKCCLLLEDVDAAFVGREGQAGGTAGAITFSGLLNAIDGVRPLAQAVDAAAPGAAGAIAAAPGAAGAIAAAPGAAGAIVAAPGTG</sequence>
<evidence type="ECO:0000259" key="1">
    <source>
        <dbReference type="Pfam" id="PF00004"/>
    </source>
</evidence>
<evidence type="ECO:0000313" key="2">
    <source>
        <dbReference type="EMBL" id="GFH15661.1"/>
    </source>
</evidence>
<gene>
    <name evidence="2" type="ORF">HaLaN_11929</name>
</gene>
<dbReference type="InterPro" id="IPR027417">
    <property type="entry name" value="P-loop_NTPase"/>
</dbReference>
<accession>A0A699Z0X8</accession>
<keyword evidence="3" id="KW-1185">Reference proteome</keyword>
<name>A0A699Z0X8_HAELA</name>
<dbReference type="GO" id="GO:0005524">
    <property type="term" value="F:ATP binding"/>
    <property type="evidence" value="ECO:0007669"/>
    <property type="project" value="InterPro"/>
</dbReference>
<dbReference type="PANTHER" id="PTHR23070">
    <property type="entry name" value="BCS1 AAA-TYPE ATPASE"/>
    <property type="match status" value="1"/>
</dbReference>
<dbReference type="Gene3D" id="3.40.50.300">
    <property type="entry name" value="P-loop containing nucleotide triphosphate hydrolases"/>
    <property type="match status" value="1"/>
</dbReference>
<protein>
    <recommendedName>
        <fullName evidence="1">ATPase AAA-type core domain-containing protein</fullName>
    </recommendedName>
</protein>
<proteinExistence type="predicted"/>
<reference evidence="2 3" key="1">
    <citation type="submission" date="2020-02" db="EMBL/GenBank/DDBJ databases">
        <title>Draft genome sequence of Haematococcus lacustris strain NIES-144.</title>
        <authorList>
            <person name="Morimoto D."/>
            <person name="Nakagawa S."/>
            <person name="Yoshida T."/>
            <person name="Sawayama S."/>
        </authorList>
    </citation>
    <scope>NUCLEOTIDE SEQUENCE [LARGE SCALE GENOMIC DNA]</scope>
    <source>
        <strain evidence="2 3">NIES-144</strain>
    </source>
</reference>
<dbReference type="InterPro" id="IPR050747">
    <property type="entry name" value="Mitochondrial_chaperone_BCS1"/>
</dbReference>